<keyword evidence="1" id="KW-0812">Transmembrane</keyword>
<feature type="transmembrane region" description="Helical" evidence="1">
    <location>
        <begin position="146"/>
        <end position="166"/>
    </location>
</feature>
<feature type="transmembrane region" description="Helical" evidence="1">
    <location>
        <begin position="281"/>
        <end position="300"/>
    </location>
</feature>
<keyword evidence="1" id="KW-0472">Membrane</keyword>
<protein>
    <submittedName>
        <fullName evidence="2">Uncharacterized protein</fullName>
    </submittedName>
</protein>
<dbReference type="Proteomes" id="UP000005018">
    <property type="component" value="Chromosome 7"/>
</dbReference>
<dbReference type="HOGENOM" id="CLU_070357_0_0_1"/>
<keyword evidence="1" id="KW-1133">Transmembrane helix</keyword>
<dbReference type="EMBL" id="HE681725">
    <property type="protein sequence ID" value="CCG24963.1"/>
    <property type="molecule type" value="Genomic_DNA"/>
</dbReference>
<dbReference type="KEGG" id="cot:CORT_0G02840"/>
<keyword evidence="3" id="KW-1185">Reference proteome</keyword>
<feature type="transmembrane region" description="Helical" evidence="1">
    <location>
        <begin position="20"/>
        <end position="39"/>
    </location>
</feature>
<name>H8X9Y6_CANO9</name>
<evidence type="ECO:0000313" key="2">
    <source>
        <dbReference type="EMBL" id="CCG24963.1"/>
    </source>
</evidence>
<organism evidence="2 3">
    <name type="scientific">Candida orthopsilosis (strain 90-125)</name>
    <name type="common">Yeast</name>
    <dbReference type="NCBI Taxonomy" id="1136231"/>
    <lineage>
        <taxon>Eukaryota</taxon>
        <taxon>Fungi</taxon>
        <taxon>Dikarya</taxon>
        <taxon>Ascomycota</taxon>
        <taxon>Saccharomycotina</taxon>
        <taxon>Pichiomycetes</taxon>
        <taxon>Debaryomycetaceae</taxon>
        <taxon>Candida/Lodderomyces clade</taxon>
        <taxon>Candida</taxon>
    </lineage>
</organism>
<feature type="transmembrane region" description="Helical" evidence="1">
    <location>
        <begin position="216"/>
        <end position="236"/>
    </location>
</feature>
<evidence type="ECO:0000256" key="1">
    <source>
        <dbReference type="SAM" id="Phobius"/>
    </source>
</evidence>
<feature type="transmembrane region" description="Helical" evidence="1">
    <location>
        <begin position="117"/>
        <end position="140"/>
    </location>
</feature>
<dbReference type="OrthoDB" id="4025320at2759"/>
<dbReference type="RefSeq" id="XP_003871088.1">
    <property type="nucleotide sequence ID" value="XM_003871039.1"/>
</dbReference>
<feature type="transmembrane region" description="Helical" evidence="1">
    <location>
        <begin position="86"/>
        <end position="105"/>
    </location>
</feature>
<dbReference type="GeneID" id="14542148"/>
<gene>
    <name evidence="2" type="ORF">CORT_0G02840</name>
</gene>
<accession>H8X9Y6</accession>
<proteinExistence type="predicted"/>
<reference evidence="2 3" key="1">
    <citation type="journal article" date="2012" name="PLoS ONE">
        <title>Sequence and analysis of the genome of the pathogenic yeast Candida orthopsilosis.</title>
        <authorList>
            <person name="Riccombeni A."/>
            <person name="Vidanes G."/>
            <person name="Proux-Wera E."/>
            <person name="Wolfe K.H."/>
            <person name="Butler G."/>
        </authorList>
    </citation>
    <scope>NUCLEOTIDE SEQUENCE [LARGE SCALE GENOMIC DNA]</scope>
    <source>
        <strain evidence="2 3">Co 90-125</strain>
    </source>
</reference>
<sequence>MTSTHRKFINIIEKYMCNGVHNPIVSSIIIISFILGQLMNSSSAFKTTLAQTTSQSIVEEVINGTIDGEPISYIQDTTTNPSFDDYFYDLLSNIINLVFIYRFVTRNSSPHQSRTNSVYQELCMFITQLVAATYFMSMYFTQFPKLLQILTSLQLVLPFIIFFISISSNRTICKPLKECNNNILPFFITNSFLFINTTFTTSTSTSAGTLSQLISWLYLFAAYSQKLYLIYQYVIYELITVYEEEDDEEVEKQNDEKHDLEKGAVNKRSNHSTFSEFKNRLMMSVCYIVMGVDLVFMCLLI</sequence>
<evidence type="ECO:0000313" key="3">
    <source>
        <dbReference type="Proteomes" id="UP000005018"/>
    </source>
</evidence>
<dbReference type="AlphaFoldDB" id="H8X9Y6"/>
<dbReference type="eggNOG" id="ENOG502REGU">
    <property type="taxonomic scope" value="Eukaryota"/>
</dbReference>